<proteinExistence type="predicted"/>
<reference evidence="1" key="1">
    <citation type="submission" date="2023-07" db="EMBL/GenBank/DDBJ databases">
        <title>Chromosome-level genome assembly of Artemia franciscana.</title>
        <authorList>
            <person name="Jo E."/>
        </authorList>
    </citation>
    <scope>NUCLEOTIDE SEQUENCE</scope>
    <source>
        <tissue evidence="1">Whole body</tissue>
    </source>
</reference>
<sequence>MSVLRIHRRKPQQPKKSYPRYRVDLLQKNVEKRNKYRTALSNKLSSIKLTGVPTTEEIDRLVDESPSVIRETVNEVFGIQSTLW</sequence>
<organism evidence="1 2">
    <name type="scientific">Artemia franciscana</name>
    <name type="common">Brine shrimp</name>
    <name type="synonym">Artemia sanfranciscana</name>
    <dbReference type="NCBI Taxonomy" id="6661"/>
    <lineage>
        <taxon>Eukaryota</taxon>
        <taxon>Metazoa</taxon>
        <taxon>Ecdysozoa</taxon>
        <taxon>Arthropoda</taxon>
        <taxon>Crustacea</taxon>
        <taxon>Branchiopoda</taxon>
        <taxon>Anostraca</taxon>
        <taxon>Artemiidae</taxon>
        <taxon>Artemia</taxon>
    </lineage>
</organism>
<dbReference type="EMBL" id="JAVRJZ010000021">
    <property type="protein sequence ID" value="KAK2705402.1"/>
    <property type="molecule type" value="Genomic_DNA"/>
</dbReference>
<gene>
    <name evidence="1" type="ORF">QYM36_017446</name>
</gene>
<comment type="caution">
    <text evidence="1">The sequence shown here is derived from an EMBL/GenBank/DDBJ whole genome shotgun (WGS) entry which is preliminary data.</text>
</comment>
<keyword evidence="2" id="KW-1185">Reference proteome</keyword>
<name>A0AA88KVQ9_ARTSF</name>
<accession>A0AA88KVQ9</accession>
<dbReference type="AlphaFoldDB" id="A0AA88KVQ9"/>
<protein>
    <submittedName>
        <fullName evidence="1">Uncharacterized protein</fullName>
    </submittedName>
</protein>
<evidence type="ECO:0000313" key="2">
    <source>
        <dbReference type="Proteomes" id="UP001187531"/>
    </source>
</evidence>
<dbReference type="Proteomes" id="UP001187531">
    <property type="component" value="Unassembled WGS sequence"/>
</dbReference>
<evidence type="ECO:0000313" key="1">
    <source>
        <dbReference type="EMBL" id="KAK2705402.1"/>
    </source>
</evidence>